<sequence length="447" mass="48178">MKKSLLSILAFAVVLTGCSSASNNNNASPTSSDSSSPSNASGKTTTLKILTHWDAANSQAYLDKVKAYENVNPNVKIELQNVPFGELLKKITVSNISGEGADIYHIYSAWLPELTNSKSIAPAAGAFLADIQAGYGKNIQDSVSSGGSIYGYPTELTTYALNYNKRLFAEAGITAPPKTWDELLDYAKRLTKTENGQVVQQGFGVITGWDSGTVHPFLTLLNSNGGNFIAADGKATELDNPQALQTFELYKKLIDDKSTNREMSPANASTTGAYMNNFELEKTAMIIMANWWKSSLQSTMGDKYQNVGTAPIPVGPSGSDSVSVFYSWLYSVSSHSKNQEEAWKFLQWVNSPAAEGQSSIQGDWLLTQGIIPSRTSDQEAHKAELGDDFMKTYVELLQKAKPFPIVKGASEITTALQKKIEGVVFGASSPSDAAKGAVSEINDILGR</sequence>
<dbReference type="Proteomes" id="UP000515679">
    <property type="component" value="Chromosome"/>
</dbReference>
<dbReference type="PANTHER" id="PTHR43649">
    <property type="entry name" value="ARABINOSE-BINDING PROTEIN-RELATED"/>
    <property type="match status" value="1"/>
</dbReference>
<dbReference type="AlphaFoldDB" id="A0A7G5BZB1"/>
<keyword evidence="2" id="KW-0732">Signal</keyword>
<dbReference type="InterPro" id="IPR050490">
    <property type="entry name" value="Bact_solute-bd_prot1"/>
</dbReference>
<evidence type="ECO:0000313" key="3">
    <source>
        <dbReference type="EMBL" id="QMV42295.1"/>
    </source>
</evidence>
<gene>
    <name evidence="3" type="ORF">FPL14_14660</name>
</gene>
<dbReference type="PANTHER" id="PTHR43649:SF12">
    <property type="entry name" value="DIACETYLCHITOBIOSE BINDING PROTEIN DASA"/>
    <property type="match status" value="1"/>
</dbReference>
<organism evidence="3 4">
    <name type="scientific">Cohnella cholangitidis</name>
    <dbReference type="NCBI Taxonomy" id="2598458"/>
    <lineage>
        <taxon>Bacteria</taxon>
        <taxon>Bacillati</taxon>
        <taxon>Bacillota</taxon>
        <taxon>Bacilli</taxon>
        <taxon>Bacillales</taxon>
        <taxon>Paenibacillaceae</taxon>
        <taxon>Cohnella</taxon>
    </lineage>
</organism>
<accession>A0A7G5BZB1</accession>
<dbReference type="Gene3D" id="3.40.190.10">
    <property type="entry name" value="Periplasmic binding protein-like II"/>
    <property type="match status" value="1"/>
</dbReference>
<feature type="compositionally biased region" description="Low complexity" evidence="1">
    <location>
        <begin position="23"/>
        <end position="41"/>
    </location>
</feature>
<dbReference type="InterPro" id="IPR006059">
    <property type="entry name" value="SBP"/>
</dbReference>
<reference evidence="3 4" key="1">
    <citation type="submission" date="2019-07" db="EMBL/GenBank/DDBJ databases">
        <authorList>
            <person name="Kim J.K."/>
            <person name="Cheong H.-M."/>
            <person name="Choi Y."/>
            <person name="Hwang K.J."/>
            <person name="Lee S."/>
            <person name="Choi C."/>
        </authorList>
    </citation>
    <scope>NUCLEOTIDE SEQUENCE [LARGE SCALE GENOMIC DNA]</scope>
    <source>
        <strain evidence="3 4">KS 22</strain>
    </source>
</reference>
<protein>
    <submittedName>
        <fullName evidence="3">Extracellular solute-binding protein</fullName>
    </submittedName>
</protein>
<evidence type="ECO:0000256" key="2">
    <source>
        <dbReference type="SAM" id="SignalP"/>
    </source>
</evidence>
<feature type="chain" id="PRO_5039004470" evidence="2">
    <location>
        <begin position="22"/>
        <end position="447"/>
    </location>
</feature>
<feature type="signal peptide" evidence="2">
    <location>
        <begin position="1"/>
        <end position="21"/>
    </location>
</feature>
<proteinExistence type="predicted"/>
<feature type="region of interest" description="Disordered" evidence="1">
    <location>
        <begin position="23"/>
        <end position="43"/>
    </location>
</feature>
<dbReference type="Pfam" id="PF01547">
    <property type="entry name" value="SBP_bac_1"/>
    <property type="match status" value="1"/>
</dbReference>
<evidence type="ECO:0000313" key="4">
    <source>
        <dbReference type="Proteomes" id="UP000515679"/>
    </source>
</evidence>
<evidence type="ECO:0000256" key="1">
    <source>
        <dbReference type="SAM" id="MobiDB-lite"/>
    </source>
</evidence>
<dbReference type="KEGG" id="cchl:FPL14_14660"/>
<dbReference type="EMBL" id="CP041969">
    <property type="protein sequence ID" value="QMV42295.1"/>
    <property type="molecule type" value="Genomic_DNA"/>
</dbReference>
<dbReference type="PROSITE" id="PS51257">
    <property type="entry name" value="PROKAR_LIPOPROTEIN"/>
    <property type="match status" value="1"/>
</dbReference>
<keyword evidence="4" id="KW-1185">Reference proteome</keyword>
<dbReference type="RefSeq" id="WP_182303688.1">
    <property type="nucleotide sequence ID" value="NZ_CP041969.1"/>
</dbReference>
<dbReference type="SUPFAM" id="SSF53850">
    <property type="entry name" value="Periplasmic binding protein-like II"/>
    <property type="match status" value="1"/>
</dbReference>
<name>A0A7G5BZB1_9BACL</name>